<feature type="coiled-coil region" evidence="1">
    <location>
        <begin position="204"/>
        <end position="245"/>
    </location>
</feature>
<evidence type="ECO:0000313" key="4">
    <source>
        <dbReference type="Proteomes" id="UP001150217"/>
    </source>
</evidence>
<feature type="compositionally biased region" description="Acidic residues" evidence="2">
    <location>
        <begin position="54"/>
        <end position="67"/>
    </location>
</feature>
<protein>
    <recommendedName>
        <fullName evidence="5">Coiled-coil protein</fullName>
    </recommendedName>
</protein>
<evidence type="ECO:0000313" key="3">
    <source>
        <dbReference type="EMBL" id="KAJ4470717.1"/>
    </source>
</evidence>
<proteinExistence type="predicted"/>
<feature type="coiled-coil region" evidence="1">
    <location>
        <begin position="480"/>
        <end position="569"/>
    </location>
</feature>
<feature type="region of interest" description="Disordered" evidence="2">
    <location>
        <begin position="29"/>
        <end position="86"/>
    </location>
</feature>
<evidence type="ECO:0008006" key="5">
    <source>
        <dbReference type="Google" id="ProtNLM"/>
    </source>
</evidence>
<feature type="compositionally biased region" description="Low complexity" evidence="2">
    <location>
        <begin position="39"/>
        <end position="52"/>
    </location>
</feature>
<name>A0ABQ8V3D8_9AGAR</name>
<dbReference type="EMBL" id="JANVFT010000090">
    <property type="protein sequence ID" value="KAJ4470717.1"/>
    <property type="molecule type" value="Genomic_DNA"/>
</dbReference>
<dbReference type="Proteomes" id="UP001150217">
    <property type="component" value="Unassembled WGS sequence"/>
</dbReference>
<gene>
    <name evidence="3" type="ORF">C8R41DRAFT_611584</name>
</gene>
<keyword evidence="4" id="KW-1185">Reference proteome</keyword>
<evidence type="ECO:0000256" key="1">
    <source>
        <dbReference type="SAM" id="Coils"/>
    </source>
</evidence>
<keyword evidence="1" id="KW-0175">Coiled coil</keyword>
<reference evidence="3" key="1">
    <citation type="submission" date="2022-08" db="EMBL/GenBank/DDBJ databases">
        <title>A Global Phylogenomic Analysis of the Shiitake Genus Lentinula.</title>
        <authorList>
            <consortium name="DOE Joint Genome Institute"/>
            <person name="Sierra-Patev S."/>
            <person name="Min B."/>
            <person name="Naranjo-Ortiz M."/>
            <person name="Looney B."/>
            <person name="Konkel Z."/>
            <person name="Slot J.C."/>
            <person name="Sakamoto Y."/>
            <person name="Steenwyk J.L."/>
            <person name="Rokas A."/>
            <person name="Carro J."/>
            <person name="Camarero S."/>
            <person name="Ferreira P."/>
            <person name="Molpeceres G."/>
            <person name="Ruiz-Duenas F.J."/>
            <person name="Serrano A."/>
            <person name="Henrissat B."/>
            <person name="Drula E."/>
            <person name="Hughes K.W."/>
            <person name="Mata J.L."/>
            <person name="Ishikawa N.K."/>
            <person name="Vargas-Isla R."/>
            <person name="Ushijima S."/>
            <person name="Smith C.A."/>
            <person name="Ahrendt S."/>
            <person name="Andreopoulos W."/>
            <person name="He G."/>
            <person name="Labutti K."/>
            <person name="Lipzen A."/>
            <person name="Ng V."/>
            <person name="Riley R."/>
            <person name="Sandor L."/>
            <person name="Barry K."/>
            <person name="Martinez A.T."/>
            <person name="Xiao Y."/>
            <person name="Gibbons J.G."/>
            <person name="Terashima K."/>
            <person name="Grigoriev I.V."/>
            <person name="Hibbett D.S."/>
        </authorList>
    </citation>
    <scope>NUCLEOTIDE SEQUENCE</scope>
    <source>
        <strain evidence="3">RHP3577 ss4</strain>
    </source>
</reference>
<evidence type="ECO:0000256" key="2">
    <source>
        <dbReference type="SAM" id="MobiDB-lite"/>
    </source>
</evidence>
<comment type="caution">
    <text evidence="3">The sequence shown here is derived from an EMBL/GenBank/DDBJ whole genome shotgun (WGS) entry which is preliminary data.</text>
</comment>
<accession>A0ABQ8V3D8</accession>
<sequence length="580" mass="65974">MAHSPTFHSNATTAEDFADVQDVEIELLDMTNATRDGSVDFSDTDSTSSGESLEFSDLEDPESEEPQVVEAVSSWRPSDLAESECDEDQIVAQTLSQSSHPSLSPQSVSLLLPVSSPAEGSYSEVYDSGHDELDEEPTELETSVHVLDAERQRHCAAITELEDRHAKDMIEHALEVQELRNLQSAMQKENRVQSAREIVLLQESEELQVRLKTMSNNNAAISKEKEHLSLQMLDAQKRIADVERDYAEILASRESFAAKLVDRDRELEKVKDEFAQVVQSLKTARDIAITEATRLRHELEGLTATTAVKHADFLSTHNALRINLDKTLHELDTERIRFADEIHALTECRDSLRGDVERIRHEREALSNDSERTISALRIKLQAEARERQAEHDQAISVAARALEEFRALEHAKQSTQAECQKLKETISSLEATVHDNEKQYIAMQRSLETSHKSFAEEISILQKERDTLKLNVAISKQQLVEAQTDARRNERKAERKLENILRSEKDELLKSKNQEVETWKRVMQARIDTIQTECNELSRRAEASDLKVNILSSEKANLERELKDCRVRYPGRIPLQSRQ</sequence>
<organism evidence="3 4">
    <name type="scientific">Lentinula lateritia</name>
    <dbReference type="NCBI Taxonomy" id="40482"/>
    <lineage>
        <taxon>Eukaryota</taxon>
        <taxon>Fungi</taxon>
        <taxon>Dikarya</taxon>
        <taxon>Basidiomycota</taxon>
        <taxon>Agaricomycotina</taxon>
        <taxon>Agaricomycetes</taxon>
        <taxon>Agaricomycetidae</taxon>
        <taxon>Agaricales</taxon>
        <taxon>Marasmiineae</taxon>
        <taxon>Omphalotaceae</taxon>
        <taxon>Lentinula</taxon>
    </lineage>
</organism>
<feature type="coiled-coil region" evidence="1">
    <location>
        <begin position="399"/>
        <end position="440"/>
    </location>
</feature>